<organism evidence="4 5">
    <name type="scientific">Heracleum sosnowskyi</name>
    <dbReference type="NCBI Taxonomy" id="360622"/>
    <lineage>
        <taxon>Eukaryota</taxon>
        <taxon>Viridiplantae</taxon>
        <taxon>Streptophyta</taxon>
        <taxon>Embryophyta</taxon>
        <taxon>Tracheophyta</taxon>
        <taxon>Spermatophyta</taxon>
        <taxon>Magnoliopsida</taxon>
        <taxon>eudicotyledons</taxon>
        <taxon>Gunneridae</taxon>
        <taxon>Pentapetalae</taxon>
        <taxon>asterids</taxon>
        <taxon>campanulids</taxon>
        <taxon>Apiales</taxon>
        <taxon>Apiaceae</taxon>
        <taxon>Apioideae</taxon>
        <taxon>apioid superclade</taxon>
        <taxon>Tordylieae</taxon>
        <taxon>Tordyliinae</taxon>
        <taxon>Heracleum</taxon>
    </lineage>
</organism>
<dbReference type="Pfam" id="PF02469">
    <property type="entry name" value="Fasciclin"/>
    <property type="match status" value="1"/>
</dbReference>
<dbReference type="EMBL" id="JAUIZM010000012">
    <property type="protein sequence ID" value="KAK1353522.1"/>
    <property type="molecule type" value="Genomic_DNA"/>
</dbReference>
<gene>
    <name evidence="4" type="ORF">POM88_051887</name>
</gene>
<dbReference type="SUPFAM" id="SSF82153">
    <property type="entry name" value="FAS1 domain"/>
    <property type="match status" value="1"/>
</dbReference>
<dbReference type="FunFam" id="2.30.180.10:FF:000046">
    <property type="entry name" value="Fasciclin-like arabinogalactan family protein"/>
    <property type="match status" value="1"/>
</dbReference>
<feature type="domain" description="FAS1" evidence="3">
    <location>
        <begin position="81"/>
        <end position="210"/>
    </location>
</feature>
<dbReference type="SMART" id="SM00554">
    <property type="entry name" value="FAS1"/>
    <property type="match status" value="1"/>
</dbReference>
<evidence type="ECO:0000259" key="3">
    <source>
        <dbReference type="PROSITE" id="PS50213"/>
    </source>
</evidence>
<accession>A0AAD8LYY0</accession>
<feature type="signal peptide" evidence="2">
    <location>
        <begin position="1"/>
        <end position="19"/>
    </location>
</feature>
<name>A0AAD8LYY0_9APIA</name>
<dbReference type="InterPro" id="IPR052806">
    <property type="entry name" value="Fasciclin-like_AGP"/>
</dbReference>
<comment type="caution">
    <text evidence="4">The sequence shown here is derived from an EMBL/GenBank/DDBJ whole genome shotgun (WGS) entry which is preliminary data.</text>
</comment>
<dbReference type="PANTHER" id="PTHR33985:SF5">
    <property type="entry name" value="FASCICLIN-LIKE ARABINOGALACTAN FAMILY PROTEIN"/>
    <property type="match status" value="1"/>
</dbReference>
<dbReference type="InterPro" id="IPR036378">
    <property type="entry name" value="FAS1_dom_sf"/>
</dbReference>
<dbReference type="AlphaFoldDB" id="A0AAD8LYY0"/>
<proteinExistence type="inferred from homology"/>
<keyword evidence="5" id="KW-1185">Reference proteome</keyword>
<feature type="chain" id="PRO_5041939947" evidence="2">
    <location>
        <begin position="20"/>
        <end position="210"/>
    </location>
</feature>
<dbReference type="PANTHER" id="PTHR33985">
    <property type="entry name" value="OS02G0491300 PROTEIN-RELATED"/>
    <property type="match status" value="1"/>
</dbReference>
<dbReference type="Proteomes" id="UP001237642">
    <property type="component" value="Unassembled WGS sequence"/>
</dbReference>
<sequence>MACNLIVATLSLLFVSLIAIHVRLPTPLSPPVATSAPVVYSATTPPPPPVVSPPLSDLTPAIIPSEYCGPSLPPDFYEDELYNIFQALLAQNDFTIWGKLLAGHSTKPVLPDQATLFVPLNAAVLDLRDRIDIDRNLIPYHIIPQRLSFDQLRAFEPLSTLPTLLPSKTLQITATPLNFTIQHTFITHPDIYLSSVFSVHGVEHLFPVPL</sequence>
<evidence type="ECO:0000313" key="5">
    <source>
        <dbReference type="Proteomes" id="UP001237642"/>
    </source>
</evidence>
<comment type="similarity">
    <text evidence="1">Belongs to the fasciclin-like AGP family.</text>
</comment>
<evidence type="ECO:0000256" key="1">
    <source>
        <dbReference type="ARBA" id="ARBA00007843"/>
    </source>
</evidence>
<dbReference type="InterPro" id="IPR000782">
    <property type="entry name" value="FAS1_domain"/>
</dbReference>
<reference evidence="4" key="2">
    <citation type="submission" date="2023-05" db="EMBL/GenBank/DDBJ databases">
        <authorList>
            <person name="Schelkunov M.I."/>
        </authorList>
    </citation>
    <scope>NUCLEOTIDE SEQUENCE</scope>
    <source>
        <strain evidence="4">Hsosn_3</strain>
        <tissue evidence="4">Leaf</tissue>
    </source>
</reference>
<reference evidence="4" key="1">
    <citation type="submission" date="2023-02" db="EMBL/GenBank/DDBJ databases">
        <title>Genome of toxic invasive species Heracleum sosnowskyi carries increased number of genes despite the absence of recent whole-genome duplications.</title>
        <authorList>
            <person name="Schelkunov M."/>
            <person name="Shtratnikova V."/>
            <person name="Makarenko M."/>
            <person name="Klepikova A."/>
            <person name="Omelchenko D."/>
            <person name="Novikova G."/>
            <person name="Obukhova E."/>
            <person name="Bogdanov V."/>
            <person name="Penin A."/>
            <person name="Logacheva M."/>
        </authorList>
    </citation>
    <scope>NUCLEOTIDE SEQUENCE</scope>
    <source>
        <strain evidence="4">Hsosn_3</strain>
        <tissue evidence="4">Leaf</tissue>
    </source>
</reference>
<dbReference type="PROSITE" id="PS50213">
    <property type="entry name" value="FAS1"/>
    <property type="match status" value="1"/>
</dbReference>
<keyword evidence="2" id="KW-0732">Signal</keyword>
<evidence type="ECO:0000313" key="4">
    <source>
        <dbReference type="EMBL" id="KAK1353522.1"/>
    </source>
</evidence>
<dbReference type="Gene3D" id="2.30.180.10">
    <property type="entry name" value="FAS1 domain"/>
    <property type="match status" value="1"/>
</dbReference>
<evidence type="ECO:0000256" key="2">
    <source>
        <dbReference type="SAM" id="SignalP"/>
    </source>
</evidence>
<protein>
    <submittedName>
        <fullName evidence="4">FAS1 domain-containing protein</fullName>
    </submittedName>
</protein>